<dbReference type="PANTHER" id="PTHR42101">
    <property type="entry name" value="CHROMOSOME 16, WHOLE GENOME SHOTGUN SEQUENCE"/>
    <property type="match status" value="1"/>
</dbReference>
<dbReference type="STRING" id="1314781.A0A165ZS72"/>
<evidence type="ECO:0008006" key="4">
    <source>
        <dbReference type="Google" id="ProtNLM"/>
    </source>
</evidence>
<name>A0A165ZS72_EXIGL</name>
<gene>
    <name evidence="2" type="ORF">EXIGLDRAFT_726122</name>
</gene>
<dbReference type="InterPro" id="IPR010640">
    <property type="entry name" value="Low_temperature_requirement_A"/>
</dbReference>
<protein>
    <recommendedName>
        <fullName evidence="4">Low temperature requirement A</fullName>
    </recommendedName>
</protein>
<dbReference type="OrthoDB" id="3198598at2759"/>
<evidence type="ECO:0000313" key="3">
    <source>
        <dbReference type="Proteomes" id="UP000077266"/>
    </source>
</evidence>
<keyword evidence="1" id="KW-1133">Transmembrane helix</keyword>
<feature type="transmembrane region" description="Helical" evidence="1">
    <location>
        <begin position="94"/>
        <end position="114"/>
    </location>
</feature>
<dbReference type="AlphaFoldDB" id="A0A165ZS72"/>
<feature type="transmembrane region" description="Helical" evidence="1">
    <location>
        <begin position="240"/>
        <end position="259"/>
    </location>
</feature>
<evidence type="ECO:0000313" key="2">
    <source>
        <dbReference type="EMBL" id="KZV85419.1"/>
    </source>
</evidence>
<organism evidence="2 3">
    <name type="scientific">Exidia glandulosa HHB12029</name>
    <dbReference type="NCBI Taxonomy" id="1314781"/>
    <lineage>
        <taxon>Eukaryota</taxon>
        <taxon>Fungi</taxon>
        <taxon>Dikarya</taxon>
        <taxon>Basidiomycota</taxon>
        <taxon>Agaricomycotina</taxon>
        <taxon>Agaricomycetes</taxon>
        <taxon>Auriculariales</taxon>
        <taxon>Exidiaceae</taxon>
        <taxon>Exidia</taxon>
    </lineage>
</organism>
<feature type="transmembrane region" description="Helical" evidence="1">
    <location>
        <begin position="524"/>
        <end position="545"/>
    </location>
</feature>
<feature type="transmembrane region" description="Helical" evidence="1">
    <location>
        <begin position="586"/>
        <end position="613"/>
    </location>
</feature>
<keyword evidence="1" id="KW-0472">Membrane</keyword>
<keyword evidence="1" id="KW-0812">Transmembrane</keyword>
<reference evidence="2 3" key="1">
    <citation type="journal article" date="2016" name="Mol. Biol. Evol.">
        <title>Comparative Genomics of Early-Diverging Mushroom-Forming Fungi Provides Insights into the Origins of Lignocellulose Decay Capabilities.</title>
        <authorList>
            <person name="Nagy L.G."/>
            <person name="Riley R."/>
            <person name="Tritt A."/>
            <person name="Adam C."/>
            <person name="Daum C."/>
            <person name="Floudas D."/>
            <person name="Sun H."/>
            <person name="Yadav J.S."/>
            <person name="Pangilinan J."/>
            <person name="Larsson K.H."/>
            <person name="Matsuura K."/>
            <person name="Barry K."/>
            <person name="Labutti K."/>
            <person name="Kuo R."/>
            <person name="Ohm R.A."/>
            <person name="Bhattacharya S.S."/>
            <person name="Shirouzu T."/>
            <person name="Yoshinaga Y."/>
            <person name="Martin F.M."/>
            <person name="Grigoriev I.V."/>
            <person name="Hibbett D.S."/>
        </authorList>
    </citation>
    <scope>NUCLEOTIDE SEQUENCE [LARGE SCALE GENOMIC DNA]</scope>
    <source>
        <strain evidence="2 3">HHB12029</strain>
    </source>
</reference>
<accession>A0A165ZS72</accession>
<feature type="transmembrane region" description="Helical" evidence="1">
    <location>
        <begin position="339"/>
        <end position="359"/>
    </location>
</feature>
<proteinExistence type="predicted"/>
<dbReference type="Pfam" id="PF06772">
    <property type="entry name" value="LtrA"/>
    <property type="match status" value="1"/>
</dbReference>
<feature type="transmembrane region" description="Helical" evidence="1">
    <location>
        <begin position="174"/>
        <end position="194"/>
    </location>
</feature>
<dbReference type="EMBL" id="KV426189">
    <property type="protein sequence ID" value="KZV85419.1"/>
    <property type="molecule type" value="Genomic_DNA"/>
</dbReference>
<feature type="transmembrane region" description="Helical" evidence="1">
    <location>
        <begin position="126"/>
        <end position="143"/>
    </location>
</feature>
<dbReference type="Proteomes" id="UP000077266">
    <property type="component" value="Unassembled WGS sequence"/>
</dbReference>
<feature type="transmembrane region" description="Helical" evidence="1">
    <location>
        <begin position="552"/>
        <end position="571"/>
    </location>
</feature>
<evidence type="ECO:0000256" key="1">
    <source>
        <dbReference type="SAM" id="Phobius"/>
    </source>
</evidence>
<feature type="transmembrane region" description="Helical" evidence="1">
    <location>
        <begin position="308"/>
        <end position="327"/>
    </location>
</feature>
<dbReference type="InParanoid" id="A0A165ZS72"/>
<dbReference type="PANTHER" id="PTHR42101:SF1">
    <property type="entry name" value="LOW TEMPERATURE REQUIREMENT A"/>
    <property type="match status" value="1"/>
</dbReference>
<sequence length="651" mass="73265">MRWVPAYFNAPIYPADRRFETQLRQKVIPLSHSPFDPSQENVDFDEVTSLQEEDPEETRVEAVPEWLELFFDLAWTITFSGLSANTPIKGPMTVVSYLLFFALTWWLWIAQVLYDTKFYVNDWWHRIFLLLQFILFGTLSAFTDGFDVTIGIKADDPSDSDAGDAAEETYVKRAFLAISMVFFVSRLLLAIEYFRVTRYAKQRRLAHLYILIGTLCASATLFLISFLVTRAHPDSKGANALKFVLWILAIGIEVVAYFYTSMPRGLLRTGSMPERLSTLTTVVIGEGLNGLIDPIVSAAKSVGFNASVAAQVFAVGLLVFLIFILYFQSFRARLAPTPLRQKMIIMVHFATQLFIILLLEGMKSLLNITTLLNSLNFFINTVFPSLASFDHPPEDLLSAYQQIGLSLPELSQKLSNKTGHLPPELLSSLIAEVPDLTEERFKRIEFTFRAFAAALQALGNTFKVLDDKQNSKFSSYISDDNLNGFAVNDTVWAMQHLNTTAIFPPFLEDIAGATAAEKFAPATWVSAVAGFFLLSLALLMTFNGLHKNRFEWYSLLSRIIGGVAVALLAFVDFNPTDLIIWVGTGWFLPTIVICYFILYVVDYVIAVVAARVLHREQQQALYKPTLNTSETGYVMEISARTPVGRAHDKYE</sequence>
<keyword evidence="3" id="KW-1185">Reference proteome</keyword>
<feature type="transmembrane region" description="Helical" evidence="1">
    <location>
        <begin position="206"/>
        <end position="228"/>
    </location>
</feature>